<feature type="transmembrane region" description="Helical" evidence="2">
    <location>
        <begin position="99"/>
        <end position="118"/>
    </location>
</feature>
<keyword evidence="2" id="KW-0812">Transmembrane</keyword>
<comment type="caution">
    <text evidence="4">The sequence shown here is derived from an EMBL/GenBank/DDBJ whole genome shotgun (WGS) entry which is preliminary data.</text>
</comment>
<dbReference type="RefSeq" id="WP_142570897.1">
    <property type="nucleotide sequence ID" value="NZ_BMMN01000003.1"/>
</dbReference>
<organism evidence="4 5">
    <name type="scientific">Microbispora bryophytorum</name>
    <dbReference type="NCBI Taxonomy" id="1460882"/>
    <lineage>
        <taxon>Bacteria</taxon>
        <taxon>Bacillati</taxon>
        <taxon>Actinomycetota</taxon>
        <taxon>Actinomycetes</taxon>
        <taxon>Streptosporangiales</taxon>
        <taxon>Streptosporangiaceae</taxon>
        <taxon>Microbispora</taxon>
    </lineage>
</organism>
<proteinExistence type="predicted"/>
<evidence type="ECO:0008006" key="6">
    <source>
        <dbReference type="Google" id="ProtNLM"/>
    </source>
</evidence>
<evidence type="ECO:0000256" key="3">
    <source>
        <dbReference type="SAM" id="SignalP"/>
    </source>
</evidence>
<feature type="chain" id="PRO_5038668184" description="DMT family transporter" evidence="3">
    <location>
        <begin position="18"/>
        <end position="305"/>
    </location>
</feature>
<feature type="transmembrane region" description="Helical" evidence="2">
    <location>
        <begin position="73"/>
        <end position="93"/>
    </location>
</feature>
<feature type="signal peptide" evidence="3">
    <location>
        <begin position="1"/>
        <end position="17"/>
    </location>
</feature>
<dbReference type="Proteomes" id="UP000653480">
    <property type="component" value="Unassembled WGS sequence"/>
</dbReference>
<gene>
    <name evidence="4" type="ORF">GCM10011574_21440</name>
</gene>
<dbReference type="PANTHER" id="PTHR40761">
    <property type="entry name" value="CONSERVED INTEGRAL MEMBRANE ALANINE VALINE AND LEUCINE RICH PROTEIN-RELATED"/>
    <property type="match status" value="1"/>
</dbReference>
<accession>A0A8H9LFN7</accession>
<feature type="transmembrane region" description="Helical" evidence="2">
    <location>
        <begin position="46"/>
        <end position="66"/>
    </location>
</feature>
<sequence>MIAVVLAVLAAAANAVASVLQRQAARGAPADEAFRLGLIWDLLRRPAWLGGIAALIAGFLLQAGALTSGGLALVQPLLVAELPITMLVAGWMFRVRVTPQTWLAVGSLTAGLAAFLVAASPTPGRRLPGVLTWVVSAGVTAGLLACCVAVAIASGGPARAVLLGVAAGLGFAYTAVLMKRTVEELPGGVRTLAGSWSLWAMVAAGLCSLFLLQNALHSGPLVAVQPALTVTDPVASTAYGVAMFGEDIRTGPWVVPELTGMALILYGSVLLSRYAPLTEQAPMAGVRHRRGAGGRGGEGTRPAPR</sequence>
<dbReference type="NCBIfam" id="NF038012">
    <property type="entry name" value="DMT_1"/>
    <property type="match status" value="1"/>
</dbReference>
<evidence type="ECO:0000256" key="1">
    <source>
        <dbReference type="SAM" id="MobiDB-lite"/>
    </source>
</evidence>
<feature type="region of interest" description="Disordered" evidence="1">
    <location>
        <begin position="285"/>
        <end position="305"/>
    </location>
</feature>
<evidence type="ECO:0000313" key="4">
    <source>
        <dbReference type="EMBL" id="GGO07692.1"/>
    </source>
</evidence>
<dbReference type="EMBL" id="BMMN01000003">
    <property type="protein sequence ID" value="GGO07692.1"/>
    <property type="molecule type" value="Genomic_DNA"/>
</dbReference>
<reference evidence="4" key="2">
    <citation type="submission" date="2020-09" db="EMBL/GenBank/DDBJ databases">
        <authorList>
            <person name="Sun Q."/>
            <person name="Zhou Y."/>
        </authorList>
    </citation>
    <scope>NUCLEOTIDE SEQUENCE</scope>
    <source>
        <strain evidence="4">CGMCC 4.7138</strain>
    </source>
</reference>
<feature type="transmembrane region" description="Helical" evidence="2">
    <location>
        <begin position="158"/>
        <end position="177"/>
    </location>
</feature>
<protein>
    <recommendedName>
        <fullName evidence="6">DMT family transporter</fullName>
    </recommendedName>
</protein>
<feature type="transmembrane region" description="Helical" evidence="2">
    <location>
        <begin position="130"/>
        <end position="152"/>
    </location>
</feature>
<keyword evidence="5" id="KW-1185">Reference proteome</keyword>
<keyword evidence="2" id="KW-1133">Transmembrane helix</keyword>
<dbReference type="OrthoDB" id="3822427at2"/>
<dbReference type="Gene3D" id="1.10.3730.20">
    <property type="match status" value="1"/>
</dbReference>
<evidence type="ECO:0000313" key="5">
    <source>
        <dbReference type="Proteomes" id="UP000653480"/>
    </source>
</evidence>
<feature type="transmembrane region" description="Helical" evidence="2">
    <location>
        <begin position="253"/>
        <end position="271"/>
    </location>
</feature>
<dbReference type="AlphaFoldDB" id="A0A8H9LFN7"/>
<feature type="transmembrane region" description="Helical" evidence="2">
    <location>
        <begin position="189"/>
        <end position="212"/>
    </location>
</feature>
<keyword evidence="3" id="KW-0732">Signal</keyword>
<evidence type="ECO:0000256" key="2">
    <source>
        <dbReference type="SAM" id="Phobius"/>
    </source>
</evidence>
<name>A0A8H9LFN7_9ACTN</name>
<keyword evidence="2" id="KW-0472">Membrane</keyword>
<dbReference type="PANTHER" id="PTHR40761:SF1">
    <property type="entry name" value="CONSERVED INTEGRAL MEMBRANE ALANINE VALINE AND LEUCINE RICH PROTEIN-RELATED"/>
    <property type="match status" value="1"/>
</dbReference>
<reference evidence="4" key="1">
    <citation type="journal article" date="2014" name="Int. J. Syst. Evol. Microbiol.">
        <title>Complete genome sequence of Corynebacterium casei LMG S-19264T (=DSM 44701T), isolated from a smear-ripened cheese.</title>
        <authorList>
            <consortium name="US DOE Joint Genome Institute (JGI-PGF)"/>
            <person name="Walter F."/>
            <person name="Albersmeier A."/>
            <person name="Kalinowski J."/>
            <person name="Ruckert C."/>
        </authorList>
    </citation>
    <scope>NUCLEOTIDE SEQUENCE</scope>
    <source>
        <strain evidence="4">CGMCC 4.7138</strain>
    </source>
</reference>